<evidence type="ECO:0000313" key="2">
    <source>
        <dbReference type="Proteomes" id="UP000498740"/>
    </source>
</evidence>
<comment type="caution">
    <text evidence="1">The sequence shown here is derived from an EMBL/GenBank/DDBJ whole genome shotgun (WGS) entry which is preliminary data.</text>
</comment>
<evidence type="ECO:0000313" key="1">
    <source>
        <dbReference type="EMBL" id="GFN01884.1"/>
    </source>
</evidence>
<dbReference type="SUPFAM" id="SSF140453">
    <property type="entry name" value="EsxAB dimer-like"/>
    <property type="match status" value="1"/>
</dbReference>
<dbReference type="Pfam" id="PF06013">
    <property type="entry name" value="WXG100"/>
    <property type="match status" value="1"/>
</dbReference>
<evidence type="ECO:0008006" key="3">
    <source>
        <dbReference type="Google" id="ProtNLM"/>
    </source>
</evidence>
<dbReference type="InterPro" id="IPR010310">
    <property type="entry name" value="T7SS_ESAT-6-like"/>
</dbReference>
<protein>
    <recommendedName>
        <fullName evidence="3">WXG100 family type VII secretion target</fullName>
    </recommendedName>
</protein>
<accession>A0A7J0CIZ8</accession>
<organism evidence="1 2">
    <name type="scientific">Streptomyces microflavus</name>
    <name type="common">Streptomyces lipmanii</name>
    <dbReference type="NCBI Taxonomy" id="1919"/>
    <lineage>
        <taxon>Bacteria</taxon>
        <taxon>Bacillati</taxon>
        <taxon>Actinomycetota</taxon>
        <taxon>Actinomycetes</taxon>
        <taxon>Kitasatosporales</taxon>
        <taxon>Streptomycetaceae</taxon>
        <taxon>Streptomyces</taxon>
    </lineage>
</organism>
<sequence>MAGRITIEPSEIEEAASWLRNQKELLQQGLQEADTKMADVVAAAYSTPGSETKFKPYWDEYNTGTKNAIEGLEGVSNFLQAVSNAFVSTDDQTAGSIG</sequence>
<dbReference type="Gene3D" id="1.10.287.1060">
    <property type="entry name" value="ESAT-6-like"/>
    <property type="match status" value="1"/>
</dbReference>
<gene>
    <name evidence="1" type="ORF">Smic_04400</name>
</gene>
<dbReference type="RefSeq" id="WP_032755552.1">
    <property type="nucleotide sequence ID" value="NZ_BMUG01000008.1"/>
</dbReference>
<name>A0A7J0CIZ8_STRMI</name>
<proteinExistence type="predicted"/>
<dbReference type="AlphaFoldDB" id="A0A7J0CIZ8"/>
<dbReference type="InterPro" id="IPR036689">
    <property type="entry name" value="ESAT-6-like_sf"/>
</dbReference>
<dbReference type="EMBL" id="BLWD01000001">
    <property type="protein sequence ID" value="GFN01884.1"/>
    <property type="molecule type" value="Genomic_DNA"/>
</dbReference>
<dbReference type="Proteomes" id="UP000498740">
    <property type="component" value="Unassembled WGS sequence"/>
</dbReference>
<reference evidence="1 2" key="1">
    <citation type="submission" date="2020-05" db="EMBL/GenBank/DDBJ databases">
        <title>Whole genome shotgun sequence of Streptomyces microflavus NBRC 13062.</title>
        <authorList>
            <person name="Komaki H."/>
            <person name="Tamura T."/>
        </authorList>
    </citation>
    <scope>NUCLEOTIDE SEQUENCE [LARGE SCALE GENOMIC DNA]</scope>
    <source>
        <strain evidence="1 2">NBRC 13062</strain>
    </source>
</reference>